<dbReference type="EMBL" id="FCOJ02000035">
    <property type="protein sequence ID" value="SAK73268.1"/>
    <property type="molecule type" value="Genomic_DNA"/>
</dbReference>
<dbReference type="Proteomes" id="UP000054596">
    <property type="component" value="Unassembled WGS sequence"/>
</dbReference>
<protein>
    <submittedName>
        <fullName evidence="1">Uncharacterized protein</fullName>
    </submittedName>
</protein>
<organism evidence="1 2">
    <name type="scientific">Caballeronia glebae</name>
    <dbReference type="NCBI Taxonomy" id="1777143"/>
    <lineage>
        <taxon>Bacteria</taxon>
        <taxon>Pseudomonadati</taxon>
        <taxon>Pseudomonadota</taxon>
        <taxon>Betaproteobacteria</taxon>
        <taxon>Burkholderiales</taxon>
        <taxon>Burkholderiaceae</taxon>
        <taxon>Caballeronia</taxon>
    </lineage>
</organism>
<evidence type="ECO:0000313" key="1">
    <source>
        <dbReference type="EMBL" id="SAK73268.1"/>
    </source>
</evidence>
<comment type="caution">
    <text evidence="1">The sequence shown here is derived from an EMBL/GenBank/DDBJ whole genome shotgun (WGS) entry which is preliminary data.</text>
</comment>
<proteinExistence type="predicted"/>
<dbReference type="STRING" id="1777143.AWB82_04523"/>
<evidence type="ECO:0000313" key="2">
    <source>
        <dbReference type="Proteomes" id="UP000054596"/>
    </source>
</evidence>
<gene>
    <name evidence="1" type="ORF">AWB82_04523</name>
</gene>
<reference evidence="1" key="1">
    <citation type="submission" date="2016-01" db="EMBL/GenBank/DDBJ databases">
        <authorList>
            <person name="Peeters C."/>
        </authorList>
    </citation>
    <scope>NUCLEOTIDE SEQUENCE [LARGE SCALE GENOMIC DNA]</scope>
    <source>
        <strain evidence="1">LMG 29325</strain>
    </source>
</reference>
<name>A0A158BT38_9BURK</name>
<dbReference type="AlphaFoldDB" id="A0A158BT38"/>
<keyword evidence="2" id="KW-1185">Reference proteome</keyword>
<accession>A0A158BT38</accession>
<sequence>MQSTSITIDRDYPSTPQEWKDFETRKAKEVSALPSGAMVAESGYYRLSAIGGTRGSFLTKLEAGKTAPKFDYAKWDQWQWEADLALATICKPGEACARDGRWVLRTMQWTPAADDKTHTQYERRFRAGESLPTFEVSNEAASKLYWEWLGA</sequence>